<dbReference type="PANTHER" id="PTHR46344:SF26">
    <property type="entry name" value="F-BOX DOMAIN-CONTAINING PROTEIN"/>
    <property type="match status" value="1"/>
</dbReference>
<evidence type="ECO:0000313" key="3">
    <source>
        <dbReference type="EMBL" id="KAK9273699.1"/>
    </source>
</evidence>
<dbReference type="SUPFAM" id="SSF117281">
    <property type="entry name" value="Kelch motif"/>
    <property type="match status" value="1"/>
</dbReference>
<proteinExistence type="predicted"/>
<evidence type="ECO:0000313" key="4">
    <source>
        <dbReference type="Proteomes" id="UP001415857"/>
    </source>
</evidence>
<dbReference type="Proteomes" id="UP001415857">
    <property type="component" value="Unassembled WGS sequence"/>
</dbReference>
<gene>
    <name evidence="3" type="ORF">L1049_018509</name>
</gene>
<accession>A0AAP0WMC3</accession>
<reference evidence="3 4" key="1">
    <citation type="journal article" date="2024" name="Plant J.">
        <title>Genome sequences and population genomics reveal climatic adaptation and genomic divergence between two closely related sweetgum species.</title>
        <authorList>
            <person name="Xu W.Q."/>
            <person name="Ren C.Q."/>
            <person name="Zhang X.Y."/>
            <person name="Comes H.P."/>
            <person name="Liu X.H."/>
            <person name="Li Y.G."/>
            <person name="Kettle C.J."/>
            <person name="Jalonen R."/>
            <person name="Gaisberger H."/>
            <person name="Ma Y.Z."/>
            <person name="Qiu Y.X."/>
        </authorList>
    </citation>
    <scope>NUCLEOTIDE SEQUENCE [LARGE SCALE GENOMIC DNA]</scope>
    <source>
        <strain evidence="3">Hangzhou</strain>
    </source>
</reference>
<dbReference type="InterPro" id="IPR015915">
    <property type="entry name" value="Kelch-typ_b-propeller"/>
</dbReference>
<dbReference type="AlphaFoldDB" id="A0AAP0WMC3"/>
<keyword evidence="1" id="KW-0880">Kelch repeat</keyword>
<evidence type="ECO:0008006" key="5">
    <source>
        <dbReference type="Google" id="ProtNLM"/>
    </source>
</evidence>
<keyword evidence="4" id="KW-1185">Reference proteome</keyword>
<dbReference type="PANTHER" id="PTHR46344">
    <property type="entry name" value="OS02G0202900 PROTEIN"/>
    <property type="match status" value="1"/>
</dbReference>
<comment type="caution">
    <text evidence="3">The sequence shown here is derived from an EMBL/GenBank/DDBJ whole genome shotgun (WGS) entry which is preliminary data.</text>
</comment>
<evidence type="ECO:0000256" key="2">
    <source>
        <dbReference type="ARBA" id="ARBA00022737"/>
    </source>
</evidence>
<organism evidence="3 4">
    <name type="scientific">Liquidambar formosana</name>
    <name type="common">Formosan gum</name>
    <dbReference type="NCBI Taxonomy" id="63359"/>
    <lineage>
        <taxon>Eukaryota</taxon>
        <taxon>Viridiplantae</taxon>
        <taxon>Streptophyta</taxon>
        <taxon>Embryophyta</taxon>
        <taxon>Tracheophyta</taxon>
        <taxon>Spermatophyta</taxon>
        <taxon>Magnoliopsida</taxon>
        <taxon>eudicotyledons</taxon>
        <taxon>Gunneridae</taxon>
        <taxon>Pentapetalae</taxon>
        <taxon>Saxifragales</taxon>
        <taxon>Altingiaceae</taxon>
        <taxon>Liquidambar</taxon>
    </lineage>
</organism>
<sequence>MNWILYGLPDDLAIFCFAEVSFTPQMCFKEIEKVCAEEWQYYRRKHNLDETWIYCFCRDKFEQICDPSSPSRCWKLIQGLPPRNSKREGMAFEVLGKKVYLLGGCGWSEDATDEVCYDASMNTWE</sequence>
<dbReference type="EMBL" id="JBBPBK010000012">
    <property type="protein sequence ID" value="KAK9273699.1"/>
    <property type="molecule type" value="Genomic_DNA"/>
</dbReference>
<protein>
    <recommendedName>
        <fullName evidence="5">F-box/kelch-repeat protein</fullName>
    </recommendedName>
</protein>
<evidence type="ECO:0000256" key="1">
    <source>
        <dbReference type="ARBA" id="ARBA00022441"/>
    </source>
</evidence>
<name>A0AAP0WMC3_LIQFO</name>
<keyword evidence="2" id="KW-0677">Repeat</keyword>
<dbReference type="Gene3D" id="2.120.10.80">
    <property type="entry name" value="Kelch-type beta propeller"/>
    <property type="match status" value="1"/>
</dbReference>